<keyword evidence="4" id="KW-1185">Reference proteome</keyword>
<protein>
    <submittedName>
        <fullName evidence="3">WSC2 protein</fullName>
    </submittedName>
</protein>
<keyword evidence="2" id="KW-1133">Transmembrane helix</keyword>
<accession>A0A9P7RAR3</accession>
<gene>
    <name evidence="3" type="ORF">JMJ77_000687</name>
</gene>
<dbReference type="PANTHER" id="PTHR16861:SF9">
    <property type="entry name" value="CELL WALL INTEGRITY AND STRESS RESPONSE COMPONENT 1"/>
    <property type="match status" value="1"/>
</dbReference>
<evidence type="ECO:0000313" key="3">
    <source>
        <dbReference type="EMBL" id="KAG7053600.1"/>
    </source>
</evidence>
<keyword evidence="2" id="KW-0812">Transmembrane</keyword>
<feature type="region of interest" description="Disordered" evidence="1">
    <location>
        <begin position="326"/>
        <end position="356"/>
    </location>
</feature>
<dbReference type="Proteomes" id="UP000699042">
    <property type="component" value="Unassembled WGS sequence"/>
</dbReference>
<organism evidence="3 4">
    <name type="scientific">Colletotrichum scovillei</name>
    <dbReference type="NCBI Taxonomy" id="1209932"/>
    <lineage>
        <taxon>Eukaryota</taxon>
        <taxon>Fungi</taxon>
        <taxon>Dikarya</taxon>
        <taxon>Ascomycota</taxon>
        <taxon>Pezizomycotina</taxon>
        <taxon>Sordariomycetes</taxon>
        <taxon>Hypocreomycetidae</taxon>
        <taxon>Glomerellales</taxon>
        <taxon>Glomerellaceae</taxon>
        <taxon>Colletotrichum</taxon>
        <taxon>Colletotrichum acutatum species complex</taxon>
    </lineage>
</organism>
<proteinExistence type="predicted"/>
<dbReference type="EMBL" id="JAESDN010000003">
    <property type="protein sequence ID" value="KAG7053600.1"/>
    <property type="molecule type" value="Genomic_DNA"/>
</dbReference>
<dbReference type="AlphaFoldDB" id="A0A9P7RAR3"/>
<evidence type="ECO:0000256" key="2">
    <source>
        <dbReference type="SAM" id="Phobius"/>
    </source>
</evidence>
<evidence type="ECO:0000313" key="4">
    <source>
        <dbReference type="Proteomes" id="UP000699042"/>
    </source>
</evidence>
<feature type="transmembrane region" description="Helical" evidence="2">
    <location>
        <begin position="245"/>
        <end position="268"/>
    </location>
</feature>
<name>A0A9P7RAR3_9PEZI</name>
<sequence>MILIPFSEPCSQLSPRDNHKSRKLVLFLYLETMDFDTTRWRFSLRSFVTAASIAVHASFAQECAYEGGWALRNDRSCPPSAPVECGTGAQPRCCPSGFKCTGDGDYVGNYCCEDPSDCRDLSLKYPKCPNSDWTLWGVDGKLDNGGWCCQSGQNGTYRDNSNGIALLCTPTTATALASDIFWAATVSTSSCSTSSTSSTLATTSATATAASTTATTTAGASATTAITATSTPSGTSDSTSMSTGAIAGAAVGGVAGGILIIAGIFFLWRRKKRSSADATPTTEAGSSAWAYERKDGQGYGANASGVNELAVPEPRAEMDSAIQPTYELDAAASNTPELDAAHSGARQAQRDDLKYR</sequence>
<evidence type="ECO:0000256" key="1">
    <source>
        <dbReference type="SAM" id="MobiDB-lite"/>
    </source>
</evidence>
<dbReference type="PANTHER" id="PTHR16861">
    <property type="entry name" value="GLYCOPROTEIN 38"/>
    <property type="match status" value="1"/>
</dbReference>
<reference evidence="3" key="1">
    <citation type="submission" date="2021-05" db="EMBL/GenBank/DDBJ databases">
        <title>Comparative genomics of three Colletotrichum scovillei strains and genetic complementation revealed genes involved fungal growth and virulence on chili pepper.</title>
        <authorList>
            <person name="Hsieh D.-K."/>
            <person name="Chuang S.-C."/>
            <person name="Chen C.-Y."/>
            <person name="Chao Y.-T."/>
            <person name="Lu M.-Y.J."/>
            <person name="Lee M.-H."/>
            <person name="Shih M.-C."/>
        </authorList>
    </citation>
    <scope>NUCLEOTIDE SEQUENCE</scope>
    <source>
        <strain evidence="3">Coll-153</strain>
    </source>
</reference>
<keyword evidence="2" id="KW-0472">Membrane</keyword>
<comment type="caution">
    <text evidence="3">The sequence shown here is derived from an EMBL/GenBank/DDBJ whole genome shotgun (WGS) entry which is preliminary data.</text>
</comment>